<name>A0A0G0QK51_9BACT</name>
<comment type="caution">
    <text evidence="1">The sequence shown here is derived from an EMBL/GenBank/DDBJ whole genome shotgun (WGS) entry which is preliminary data.</text>
</comment>
<evidence type="ECO:0000313" key="1">
    <source>
        <dbReference type="EMBL" id="KKR10790.1"/>
    </source>
</evidence>
<dbReference type="Proteomes" id="UP000034246">
    <property type="component" value="Unassembled WGS sequence"/>
</dbReference>
<gene>
    <name evidence="1" type="ORF">UT39_C0015G0003</name>
</gene>
<protein>
    <submittedName>
        <fullName evidence="1">Uncharacterized protein</fullName>
    </submittedName>
</protein>
<reference evidence="1 2" key="1">
    <citation type="journal article" date="2015" name="Nature">
        <title>rRNA introns, odd ribosomes, and small enigmatic genomes across a large radiation of phyla.</title>
        <authorList>
            <person name="Brown C.T."/>
            <person name="Hug L.A."/>
            <person name="Thomas B.C."/>
            <person name="Sharon I."/>
            <person name="Castelle C.J."/>
            <person name="Singh A."/>
            <person name="Wilkins M.J."/>
            <person name="Williams K.H."/>
            <person name="Banfield J.F."/>
        </authorList>
    </citation>
    <scope>NUCLEOTIDE SEQUENCE [LARGE SCALE GENOMIC DNA]</scope>
</reference>
<proteinExistence type="predicted"/>
<dbReference type="AlphaFoldDB" id="A0A0G0QK51"/>
<sequence>MERRGSARAHAVRSEALRRRFEETETRTRKIFGITVSEKVVKKEKVEYLDLEDEGLKAKTKRNVKETPSVPSKLRKHAESLISQVYADAKDNWNSFSVAETQTNASYSLETDESQNQIGITLRDRGVEPTTILRLCNSVFTSPEGINNKDFQDFLMMWVKTRMGIKEQQEESPEDKNF</sequence>
<dbReference type="STRING" id="1618550.UT39_C0015G0003"/>
<organism evidence="1 2">
    <name type="scientific">Candidatus Woesebacteria bacterium GW2011_GWA1_39_21</name>
    <dbReference type="NCBI Taxonomy" id="1618550"/>
    <lineage>
        <taxon>Bacteria</taxon>
        <taxon>Candidatus Woeseibacteriota</taxon>
    </lineage>
</organism>
<accession>A0A0G0QK51</accession>
<evidence type="ECO:0000313" key="2">
    <source>
        <dbReference type="Proteomes" id="UP000034246"/>
    </source>
</evidence>
<dbReference type="EMBL" id="LBWP01000015">
    <property type="protein sequence ID" value="KKR10790.1"/>
    <property type="molecule type" value="Genomic_DNA"/>
</dbReference>